<organism evidence="1 2">
    <name type="scientific">Lelliottia wanjuensis</name>
    <dbReference type="NCBI Taxonomy" id="3050585"/>
    <lineage>
        <taxon>Bacteria</taxon>
        <taxon>Pseudomonadati</taxon>
        <taxon>Pseudomonadota</taxon>
        <taxon>Gammaproteobacteria</taxon>
        <taxon>Enterobacterales</taxon>
        <taxon>Enterobacteriaceae</taxon>
        <taxon>Lelliottia</taxon>
    </lineage>
</organism>
<keyword evidence="2" id="KW-1185">Reference proteome</keyword>
<dbReference type="RefSeq" id="WP_285148245.1">
    <property type="nucleotide sequence ID" value="NZ_JASSOM010000045.1"/>
</dbReference>
<name>A0AAP4D3H7_9ENTR</name>
<dbReference type="AlphaFoldDB" id="A0AAP4D3H7"/>
<accession>A0AAP4D3H7</accession>
<reference evidence="1 2" key="1">
    <citation type="submission" date="2023-06" db="EMBL/GenBank/DDBJ databases">
        <title>Identification and characterization of antibiotic-resistant Gram-negative bacteria.</title>
        <authorList>
            <person name="Cho G.-S."/>
            <person name="Lee J."/>
            <person name="Tai E."/>
            <person name="Jeong S."/>
            <person name="Kim I."/>
            <person name="Kim B.-E."/>
            <person name="Jeong M.-I."/>
            <person name="Oh K.-K."/>
            <person name="Franz C.M.A.P."/>
        </authorList>
    </citation>
    <scope>NUCLEOTIDE SEQUENCE [LARGE SCALE GENOMIC DNA]</scope>
    <source>
        <strain evidence="1 2">V106_12</strain>
    </source>
</reference>
<proteinExistence type="predicted"/>
<dbReference type="Proteomes" id="UP001223214">
    <property type="component" value="Unassembled WGS sequence"/>
</dbReference>
<protein>
    <submittedName>
        <fullName evidence="1">Uncharacterized protein</fullName>
    </submittedName>
</protein>
<comment type="caution">
    <text evidence="1">The sequence shown here is derived from an EMBL/GenBank/DDBJ whole genome shotgun (WGS) entry which is preliminary data.</text>
</comment>
<dbReference type="EMBL" id="JASSOM010000045">
    <property type="protein sequence ID" value="MDK9362792.1"/>
    <property type="molecule type" value="Genomic_DNA"/>
</dbReference>
<evidence type="ECO:0000313" key="2">
    <source>
        <dbReference type="Proteomes" id="UP001223214"/>
    </source>
</evidence>
<evidence type="ECO:0000313" key="1">
    <source>
        <dbReference type="EMBL" id="MDK9362792.1"/>
    </source>
</evidence>
<sequence length="171" mass="19986">MTAFSGEESSFRFKGIWWTEEAFTDVLQKVAEMHRAMSNHRVAFHFGVSEKAIRMLRARSSTADKVIRHFIERARLCADKPARYQERDWYRNPPSEPEARKILAAAEAERERQWALRRQHRRRVAAGGACHAERARARKREQIQQCKLSGLTQALTAESLACSVRTVRRYW</sequence>
<gene>
    <name evidence="1" type="ORF">QQF32_06260</name>
</gene>